<dbReference type="Gene3D" id="1.20.1280.50">
    <property type="match status" value="1"/>
</dbReference>
<dbReference type="SMART" id="SM00256">
    <property type="entry name" value="FBOX"/>
    <property type="match status" value="1"/>
</dbReference>
<reference evidence="3" key="1">
    <citation type="submission" date="2025-08" db="UniProtKB">
        <authorList>
            <consortium name="RefSeq"/>
        </authorList>
    </citation>
    <scope>IDENTIFICATION</scope>
</reference>
<dbReference type="SUPFAM" id="SSF81383">
    <property type="entry name" value="F-box domain"/>
    <property type="match status" value="1"/>
</dbReference>
<protein>
    <submittedName>
        <fullName evidence="3">F-box/WD-40 repeat-containing protein 1-like</fullName>
    </submittedName>
</protein>
<dbReference type="NCBIfam" id="TIGR01640">
    <property type="entry name" value="F_box_assoc_1"/>
    <property type="match status" value="1"/>
</dbReference>
<dbReference type="PANTHER" id="PTHR31672:SF13">
    <property type="entry name" value="F-BOX PROTEIN CPR30-LIKE"/>
    <property type="match status" value="1"/>
</dbReference>
<dbReference type="PROSITE" id="PS50181">
    <property type="entry name" value="FBOX"/>
    <property type="match status" value="1"/>
</dbReference>
<dbReference type="OrthoDB" id="1580541at2759"/>
<dbReference type="PaxDb" id="4097-A0A1S3YMA9"/>
<accession>A0A1S3YMA9</accession>
<dbReference type="RefSeq" id="XP_016453065.1">
    <property type="nucleotide sequence ID" value="XM_016597579.1"/>
</dbReference>
<dbReference type="InterPro" id="IPR001810">
    <property type="entry name" value="F-box_dom"/>
</dbReference>
<proteinExistence type="predicted"/>
<evidence type="ECO:0000256" key="1">
    <source>
        <dbReference type="SAM" id="MobiDB-lite"/>
    </source>
</evidence>
<dbReference type="InterPro" id="IPR013187">
    <property type="entry name" value="F-box-assoc_dom_typ3"/>
</dbReference>
<feature type="domain" description="F-box" evidence="2">
    <location>
        <begin position="17"/>
        <end position="65"/>
    </location>
</feature>
<gene>
    <name evidence="3" type="primary">LOC107777538</name>
</gene>
<organism evidence="3">
    <name type="scientific">Nicotiana tabacum</name>
    <name type="common">Common tobacco</name>
    <dbReference type="NCBI Taxonomy" id="4097"/>
    <lineage>
        <taxon>Eukaryota</taxon>
        <taxon>Viridiplantae</taxon>
        <taxon>Streptophyta</taxon>
        <taxon>Embryophyta</taxon>
        <taxon>Tracheophyta</taxon>
        <taxon>Spermatophyta</taxon>
        <taxon>Magnoliopsida</taxon>
        <taxon>eudicotyledons</taxon>
        <taxon>Gunneridae</taxon>
        <taxon>Pentapetalae</taxon>
        <taxon>asterids</taxon>
        <taxon>lamiids</taxon>
        <taxon>Solanales</taxon>
        <taxon>Solanaceae</taxon>
        <taxon>Nicotianoideae</taxon>
        <taxon>Nicotianeae</taxon>
        <taxon>Nicotiana</taxon>
    </lineage>
</organism>
<evidence type="ECO:0000259" key="2">
    <source>
        <dbReference type="PROSITE" id="PS50181"/>
    </source>
</evidence>
<dbReference type="InterPro" id="IPR050796">
    <property type="entry name" value="SCF_F-box_component"/>
</dbReference>
<dbReference type="AlphaFoldDB" id="A0A1S3YMA9"/>
<dbReference type="Pfam" id="PF00646">
    <property type="entry name" value="F-box"/>
    <property type="match status" value="1"/>
</dbReference>
<dbReference type="Pfam" id="PF08268">
    <property type="entry name" value="FBA_3"/>
    <property type="match status" value="1"/>
</dbReference>
<feature type="compositionally biased region" description="Acidic residues" evidence="1">
    <location>
        <begin position="234"/>
        <end position="244"/>
    </location>
</feature>
<evidence type="ECO:0000313" key="3">
    <source>
        <dbReference type="RefSeq" id="XP_016453065.1"/>
    </source>
</evidence>
<dbReference type="InterPro" id="IPR036047">
    <property type="entry name" value="F-box-like_dom_sf"/>
</dbReference>
<dbReference type="KEGG" id="nta:107777538"/>
<dbReference type="PANTHER" id="PTHR31672">
    <property type="entry name" value="BNACNNG10540D PROTEIN"/>
    <property type="match status" value="1"/>
</dbReference>
<feature type="region of interest" description="Disordered" evidence="1">
    <location>
        <begin position="231"/>
        <end position="251"/>
    </location>
</feature>
<sequence length="251" mass="29112">MGRDKWDETGCENETISQRRADLPNEITITILAKLAVKSLLRFKIVSKQWHSWISHPEPELSKQRQGRAEAILNDGGALESRIYKNKYLEPCLRLLGSCNGLVLIISENKHIFLWNPATRFSNKVIELYLLISDEHVISAGGLCFDFSKNEYKVLLYVYNKSVYASDGAYALVASLKDKKWRRIEIPYDMFSARDGIKMHGRLHSRTNLEDNYFDMHESLVGRNRLSPDWRSMDDDDEPGDEDADTKWKYF</sequence>
<dbReference type="InterPro" id="IPR017451">
    <property type="entry name" value="F-box-assoc_interact_dom"/>
</dbReference>
<name>A0A1S3YMA9_TOBAC</name>